<dbReference type="PROSITE" id="PS50294">
    <property type="entry name" value="WD_REPEATS_REGION"/>
    <property type="match status" value="1"/>
</dbReference>
<dbReference type="InterPro" id="IPR036322">
    <property type="entry name" value="WD40_repeat_dom_sf"/>
</dbReference>
<evidence type="ECO:0000256" key="3">
    <source>
        <dbReference type="ARBA" id="ARBA00022942"/>
    </source>
</evidence>
<evidence type="ECO:0000256" key="5">
    <source>
        <dbReference type="PROSITE-ProRule" id="PRU00221"/>
    </source>
</evidence>
<dbReference type="SMART" id="SM00320">
    <property type="entry name" value="WD40"/>
    <property type="match status" value="5"/>
</dbReference>
<evidence type="ECO:0000256" key="6">
    <source>
        <dbReference type="SAM" id="MobiDB-lite"/>
    </source>
</evidence>
<dbReference type="OrthoDB" id="10257301at2759"/>
<reference evidence="7 8" key="1">
    <citation type="submission" date="2019-02" db="EMBL/GenBank/DDBJ databases">
        <title>Genome sequencing of the rare red list fungi Antrodiella citrinella (Flaviporus citrinellus).</title>
        <authorList>
            <person name="Buettner E."/>
            <person name="Kellner H."/>
        </authorList>
    </citation>
    <scope>NUCLEOTIDE SEQUENCE [LARGE SCALE GENOMIC DNA]</scope>
    <source>
        <strain evidence="7 8">DSM 108506</strain>
    </source>
</reference>
<keyword evidence="1 5" id="KW-0853">WD repeat</keyword>
<evidence type="ECO:0000256" key="4">
    <source>
        <dbReference type="ARBA" id="ARBA00038321"/>
    </source>
</evidence>
<dbReference type="Proteomes" id="UP000308730">
    <property type="component" value="Unassembled WGS sequence"/>
</dbReference>
<keyword evidence="8" id="KW-1185">Reference proteome</keyword>
<dbReference type="PANTHER" id="PTHR19857:SF19">
    <property type="entry name" value="26S PROTEASOME REGULATORY SUBUNIT RPN14"/>
    <property type="match status" value="1"/>
</dbReference>
<protein>
    <submittedName>
        <fullName evidence="7">Uncharacterized protein</fullName>
    </submittedName>
</protein>
<feature type="region of interest" description="Disordered" evidence="6">
    <location>
        <begin position="187"/>
        <end position="206"/>
    </location>
</feature>
<evidence type="ECO:0000313" key="8">
    <source>
        <dbReference type="Proteomes" id="UP000308730"/>
    </source>
</evidence>
<dbReference type="PROSITE" id="PS00678">
    <property type="entry name" value="WD_REPEATS_1"/>
    <property type="match status" value="1"/>
</dbReference>
<dbReference type="PANTHER" id="PTHR19857">
    <property type="entry name" value="MITOCHONDRIAL DIVISION PROTEIN 1-RELATED"/>
    <property type="match status" value="1"/>
</dbReference>
<dbReference type="SUPFAM" id="SSF50978">
    <property type="entry name" value="WD40 repeat-like"/>
    <property type="match status" value="1"/>
</dbReference>
<organism evidence="7 8">
    <name type="scientific">Antrodiella citrinella</name>
    <dbReference type="NCBI Taxonomy" id="2447956"/>
    <lineage>
        <taxon>Eukaryota</taxon>
        <taxon>Fungi</taxon>
        <taxon>Dikarya</taxon>
        <taxon>Basidiomycota</taxon>
        <taxon>Agaricomycotina</taxon>
        <taxon>Agaricomycetes</taxon>
        <taxon>Polyporales</taxon>
        <taxon>Steccherinaceae</taxon>
        <taxon>Antrodiella</taxon>
    </lineage>
</organism>
<feature type="repeat" description="WD" evidence="5">
    <location>
        <begin position="208"/>
        <end position="249"/>
    </location>
</feature>
<comment type="similarity">
    <text evidence="4">Belongs to the WD repeat PAAF1/RPN14 family.</text>
</comment>
<dbReference type="InterPro" id="IPR015943">
    <property type="entry name" value="WD40/YVTN_repeat-like_dom_sf"/>
</dbReference>
<dbReference type="GO" id="GO:0000502">
    <property type="term" value="C:proteasome complex"/>
    <property type="evidence" value="ECO:0007669"/>
    <property type="project" value="UniProtKB-KW"/>
</dbReference>
<feature type="region of interest" description="Disordered" evidence="6">
    <location>
        <begin position="266"/>
        <end position="285"/>
    </location>
</feature>
<accession>A0A4S4MMJ1</accession>
<sequence>MNPPIHLPIVTIQPDFEQVISDINSGLVPNESFWISCYKSGETTVHGKVHATLDERDRNLVRFEGQGGVDFKSAHDRVYTAACSGMRIEHTRTVLPTKSYADPLPLNASGQRRKIAAFDVAPDGSQFAAGYDDGLVYIVPTASSNPSVCTTSKAHLNSVTSLRFFPSSRALLTAGVDFSLSILSAEVPSPSPNSSGPTASRIDPVRTFKGHSRAVTSGAIISRGRNVLSSSKDGTVRLWDVPSGTQIRSLGVAGFIPALAMSVGERGEGAFSQPPDGEEGAKPTPFDEREVETAEKVVFCALNDGTFQAFDLGTKQSIFHSAAQRGSSALCSIAYAPSSSLVATGSNAGIINVYDTRSLGTPLTSFSRNGASVEELTFVSSSFGNKEPGLAVATEDGLPYVVGVRPEGPAVQAELVGTDCDAARCIRVGGSDGEVWTASDDGIVRKYEGLNM</sequence>
<dbReference type="EMBL" id="SGPM01000276">
    <property type="protein sequence ID" value="THH27144.1"/>
    <property type="molecule type" value="Genomic_DNA"/>
</dbReference>
<dbReference type="Gene3D" id="2.130.10.10">
    <property type="entry name" value="YVTN repeat-like/Quinoprotein amine dehydrogenase"/>
    <property type="match status" value="2"/>
</dbReference>
<evidence type="ECO:0000313" key="7">
    <source>
        <dbReference type="EMBL" id="THH27144.1"/>
    </source>
</evidence>
<dbReference type="InterPro" id="IPR001680">
    <property type="entry name" value="WD40_rpt"/>
</dbReference>
<dbReference type="AlphaFoldDB" id="A0A4S4MMJ1"/>
<dbReference type="Pfam" id="PF00400">
    <property type="entry name" value="WD40"/>
    <property type="match status" value="3"/>
</dbReference>
<gene>
    <name evidence="7" type="ORF">EUX98_g7041</name>
</gene>
<dbReference type="InterPro" id="IPR051179">
    <property type="entry name" value="WD_repeat_multifunction"/>
</dbReference>
<proteinExistence type="inferred from homology"/>
<keyword evidence="3" id="KW-0647">Proteasome</keyword>
<evidence type="ECO:0000256" key="1">
    <source>
        <dbReference type="ARBA" id="ARBA00022574"/>
    </source>
</evidence>
<name>A0A4S4MMJ1_9APHY</name>
<dbReference type="PROSITE" id="PS50082">
    <property type="entry name" value="WD_REPEATS_2"/>
    <property type="match status" value="1"/>
</dbReference>
<keyword evidence="2" id="KW-0677">Repeat</keyword>
<evidence type="ECO:0000256" key="2">
    <source>
        <dbReference type="ARBA" id="ARBA00022737"/>
    </source>
</evidence>
<dbReference type="InterPro" id="IPR019775">
    <property type="entry name" value="WD40_repeat_CS"/>
</dbReference>
<comment type="caution">
    <text evidence="7">The sequence shown here is derived from an EMBL/GenBank/DDBJ whole genome shotgun (WGS) entry which is preliminary data.</text>
</comment>